<organism evidence="2 3">
    <name type="scientific">Pseudazoarcus pumilus</name>
    <dbReference type="NCBI Taxonomy" id="2067960"/>
    <lineage>
        <taxon>Bacteria</taxon>
        <taxon>Pseudomonadati</taxon>
        <taxon>Pseudomonadota</taxon>
        <taxon>Betaproteobacteria</taxon>
        <taxon>Rhodocyclales</taxon>
        <taxon>Zoogloeaceae</taxon>
        <taxon>Pseudazoarcus</taxon>
    </lineage>
</organism>
<protein>
    <submittedName>
        <fullName evidence="2">Transporter</fullName>
    </submittedName>
</protein>
<dbReference type="RefSeq" id="WP_102245866.1">
    <property type="nucleotide sequence ID" value="NZ_CP025682.1"/>
</dbReference>
<dbReference type="InterPro" id="IPR027417">
    <property type="entry name" value="P-loop_NTPase"/>
</dbReference>
<dbReference type="Proteomes" id="UP000242205">
    <property type="component" value="Chromosome"/>
</dbReference>
<dbReference type="InterPro" id="IPR007055">
    <property type="entry name" value="BON_dom"/>
</dbReference>
<dbReference type="Gene3D" id="3.40.50.300">
    <property type="entry name" value="P-loop containing nucleotide triphosphate hydrolases"/>
    <property type="match status" value="1"/>
</dbReference>
<accession>A0A2I6S3E9</accession>
<sequence>MPVIAMNQEMASLGKDVAQALAEELGLAQVTHEVVDHVAQKMHARKSLIRRVMDGKAGMLDRMRTDTRSVSTYVAEEVFELASRGNIIIRGWGATYLLRSIPHVACIRVCASMERRVEWMKKRLDTDDDELVRHELRRSDAAHTLNMQQRFGVSWGDPLLHDLVLNTDRVSVVGCVQQIKSLLDLPEFQETEASRACLANVTLEARVRAALRASAHTEHVSITIAVDGDHVLVDGMAATEAECRAAERIVRGVSGVEEVDNRLRLIHRP</sequence>
<dbReference type="Gene3D" id="3.30.1340.30">
    <property type="match status" value="1"/>
</dbReference>
<name>A0A2I6S3E9_9RHOO</name>
<proteinExistence type="predicted"/>
<dbReference type="Pfam" id="PF04972">
    <property type="entry name" value="BON"/>
    <property type="match status" value="1"/>
</dbReference>
<dbReference type="Pfam" id="PF13189">
    <property type="entry name" value="Cytidylate_kin2"/>
    <property type="match status" value="1"/>
</dbReference>
<dbReference type="EMBL" id="CP025682">
    <property type="protein sequence ID" value="AUN93792.1"/>
    <property type="molecule type" value="Genomic_DNA"/>
</dbReference>
<dbReference type="KEGG" id="atw:C0099_01860"/>
<dbReference type="OrthoDB" id="7929987at2"/>
<dbReference type="PROSITE" id="PS50914">
    <property type="entry name" value="BON"/>
    <property type="match status" value="1"/>
</dbReference>
<gene>
    <name evidence="2" type="ORF">C0099_01860</name>
</gene>
<evidence type="ECO:0000259" key="1">
    <source>
        <dbReference type="PROSITE" id="PS50914"/>
    </source>
</evidence>
<dbReference type="InterPro" id="IPR014004">
    <property type="entry name" value="Transpt-assoc_nodulatn_dom_bac"/>
</dbReference>
<evidence type="ECO:0000313" key="2">
    <source>
        <dbReference type="EMBL" id="AUN93792.1"/>
    </source>
</evidence>
<reference evidence="2 3" key="1">
    <citation type="submission" date="2018-01" db="EMBL/GenBank/DDBJ databases">
        <authorList>
            <person name="Fu G.-Y."/>
        </authorList>
    </citation>
    <scope>NUCLEOTIDE SEQUENCE [LARGE SCALE GENOMIC DNA]</scope>
    <source>
        <strain evidence="2 3">SY39</strain>
    </source>
</reference>
<dbReference type="SMART" id="SM00749">
    <property type="entry name" value="BON"/>
    <property type="match status" value="1"/>
</dbReference>
<evidence type="ECO:0000313" key="3">
    <source>
        <dbReference type="Proteomes" id="UP000242205"/>
    </source>
</evidence>
<keyword evidence="3" id="KW-1185">Reference proteome</keyword>
<dbReference type="AlphaFoldDB" id="A0A2I6S3E9"/>
<feature type="domain" description="BON" evidence="1">
    <location>
        <begin position="199"/>
        <end position="267"/>
    </location>
</feature>